<comment type="caution">
    <text evidence="1">The sequence shown here is derived from an EMBL/GenBank/DDBJ whole genome shotgun (WGS) entry which is preliminary data.</text>
</comment>
<sequence>GPGGPRPDIGVLRSDDYGQSWRSIAKGLPSDFGFPIVVHPNDADTVYVMPLEGATRSCPGGAPAVWRTENGGESWSRLARGLPKKQSYFTVLRDALDIDRLKAPALYFGTTTGQLWIGREGGEQWDCLFDSLPPIHNVKVAVV</sequence>
<keyword evidence="2" id="KW-1185">Reference proteome</keyword>
<feature type="non-terminal residue" evidence="1">
    <location>
        <position position="1"/>
    </location>
</feature>
<reference evidence="1" key="1">
    <citation type="submission" date="2020-06" db="EMBL/GenBank/DDBJ databases">
        <title>Legume-microbial interactions unlock mineral nutrients during tropical forest succession.</title>
        <authorList>
            <person name="Epihov D.Z."/>
        </authorList>
    </citation>
    <scope>NUCLEOTIDE SEQUENCE [LARGE SCALE GENOMIC DNA]</scope>
    <source>
        <strain evidence="1">Pan2503</strain>
    </source>
</reference>
<organism evidence="1 2">
    <name type="scientific">Candidatus Acidiferrum panamense</name>
    <dbReference type="NCBI Taxonomy" id="2741543"/>
    <lineage>
        <taxon>Bacteria</taxon>
        <taxon>Pseudomonadati</taxon>
        <taxon>Acidobacteriota</taxon>
        <taxon>Terriglobia</taxon>
        <taxon>Candidatus Acidiferrales</taxon>
        <taxon>Candidatus Acidiferrum</taxon>
    </lineage>
</organism>
<evidence type="ECO:0000313" key="1">
    <source>
        <dbReference type="EMBL" id="MBA0087358.1"/>
    </source>
</evidence>
<dbReference type="AlphaFoldDB" id="A0A7V8SYR9"/>
<name>A0A7V8SYR9_9BACT</name>
<dbReference type="InterPro" id="IPR015943">
    <property type="entry name" value="WD40/YVTN_repeat-like_dom_sf"/>
</dbReference>
<dbReference type="SUPFAM" id="SSF110296">
    <property type="entry name" value="Oligoxyloglucan reducing end-specific cellobiohydrolase"/>
    <property type="match status" value="1"/>
</dbReference>
<gene>
    <name evidence="1" type="ORF">HRJ53_20430</name>
</gene>
<evidence type="ECO:0008006" key="3">
    <source>
        <dbReference type="Google" id="ProtNLM"/>
    </source>
</evidence>
<accession>A0A7V8SYR9</accession>
<dbReference type="EMBL" id="JACDQQ010001967">
    <property type="protein sequence ID" value="MBA0087358.1"/>
    <property type="molecule type" value="Genomic_DNA"/>
</dbReference>
<evidence type="ECO:0000313" key="2">
    <source>
        <dbReference type="Proteomes" id="UP000567293"/>
    </source>
</evidence>
<dbReference type="Proteomes" id="UP000567293">
    <property type="component" value="Unassembled WGS sequence"/>
</dbReference>
<proteinExistence type="predicted"/>
<protein>
    <recommendedName>
        <fullName evidence="3">Glycosyl hydrolase</fullName>
    </recommendedName>
</protein>
<dbReference type="Gene3D" id="2.130.10.10">
    <property type="entry name" value="YVTN repeat-like/Quinoprotein amine dehydrogenase"/>
    <property type="match status" value="1"/>
</dbReference>